<evidence type="ECO:0000256" key="1">
    <source>
        <dbReference type="SAM" id="MobiDB-lite"/>
    </source>
</evidence>
<keyword evidence="3" id="KW-1185">Reference proteome</keyword>
<protein>
    <submittedName>
        <fullName evidence="2">Uncharacterized protein</fullName>
    </submittedName>
</protein>
<accession>A0ABR0PNG4</accession>
<dbReference type="Proteomes" id="UP001358586">
    <property type="component" value="Chromosome 6"/>
</dbReference>
<gene>
    <name evidence="2" type="ORF">PVK06_020848</name>
</gene>
<evidence type="ECO:0000313" key="3">
    <source>
        <dbReference type="Proteomes" id="UP001358586"/>
    </source>
</evidence>
<feature type="compositionally biased region" description="Basic and acidic residues" evidence="1">
    <location>
        <begin position="211"/>
        <end position="232"/>
    </location>
</feature>
<organism evidence="2 3">
    <name type="scientific">Gossypium arboreum</name>
    <name type="common">Tree cotton</name>
    <name type="synonym">Gossypium nanking</name>
    <dbReference type="NCBI Taxonomy" id="29729"/>
    <lineage>
        <taxon>Eukaryota</taxon>
        <taxon>Viridiplantae</taxon>
        <taxon>Streptophyta</taxon>
        <taxon>Embryophyta</taxon>
        <taxon>Tracheophyta</taxon>
        <taxon>Spermatophyta</taxon>
        <taxon>Magnoliopsida</taxon>
        <taxon>eudicotyledons</taxon>
        <taxon>Gunneridae</taxon>
        <taxon>Pentapetalae</taxon>
        <taxon>rosids</taxon>
        <taxon>malvids</taxon>
        <taxon>Malvales</taxon>
        <taxon>Malvaceae</taxon>
        <taxon>Malvoideae</taxon>
        <taxon>Gossypium</taxon>
    </lineage>
</organism>
<reference evidence="2 3" key="1">
    <citation type="submission" date="2023-03" db="EMBL/GenBank/DDBJ databases">
        <title>WGS of Gossypium arboreum.</title>
        <authorList>
            <person name="Yu D."/>
        </authorList>
    </citation>
    <scope>NUCLEOTIDE SEQUENCE [LARGE SCALE GENOMIC DNA]</scope>
    <source>
        <tissue evidence="2">Leaf</tissue>
    </source>
</reference>
<feature type="compositionally biased region" description="Basic residues" evidence="1">
    <location>
        <begin position="190"/>
        <end position="207"/>
    </location>
</feature>
<dbReference type="EMBL" id="JARKNE010000006">
    <property type="protein sequence ID" value="KAK5825957.1"/>
    <property type="molecule type" value="Genomic_DNA"/>
</dbReference>
<sequence length="260" mass="29533">MDKLKCFLYDGLHILKKCLKKFTLFKKKKLVGKALGLGRAKRVSKPRRPKARRSQWSASCVMVYIGCGSRAKRSKKKRVKCFLCRGSHELRNCPKQAVVKGKATSKLGESSKGLPPKEKVSLSSNLEEKVMMKIVKLGLMRLNSREGSELFELSTRLPLIGEVGSASNFKEKKVMQVEQLTRVNATSRTVRVKKQHKPRQKSRRKGKANVLRRDRGKSSQCHSDRSRNEDVTRMGGGECHGQQFKAHDYSTKCICWRSIV</sequence>
<evidence type="ECO:0000313" key="2">
    <source>
        <dbReference type="EMBL" id="KAK5825957.1"/>
    </source>
</evidence>
<name>A0ABR0PNG4_GOSAR</name>
<feature type="region of interest" description="Disordered" evidence="1">
    <location>
        <begin position="187"/>
        <end position="235"/>
    </location>
</feature>
<proteinExistence type="predicted"/>
<comment type="caution">
    <text evidence="2">The sequence shown here is derived from an EMBL/GenBank/DDBJ whole genome shotgun (WGS) entry which is preliminary data.</text>
</comment>